<sequence length="392" mass="45221">MQSDDVYQQAKEWCDNHGYQIGDFYENAALIALGRRDSVPGEFLDLVDENGVEKKLDALLDHHGISGDGDTPTPGEGDSFSPVEGHNNISDDDVEDDEVVQGEEQEDDETEDVGETEEISDLVEAAKESGEAFSWDEMKEWAATVQSMDDSERRSVRLHPDRVGELKKSRDALMPVFYGLIAHEQNEKNMPWYPVERVKDLMREYYPDENPSENTLFRRSDASGNYYDNLCSEGWFVTNPRNNVISTSTESIRKKMDELLETGIKDYVDEVQHDDSMGRKKEWAESKPESYGGQNPDYYRTTAGRMWAEWFEIAAKVLDDEEVKENRNSSVETYEAVHEHVRWAAYTALSDNVEQREYDVTKRPETREEKEQREEKDNRSDKSRQKSNLITM</sequence>
<proteinExistence type="predicted"/>
<evidence type="ECO:0000313" key="2">
    <source>
        <dbReference type="EMBL" id="UWM56667.1"/>
    </source>
</evidence>
<feature type="compositionally biased region" description="Basic and acidic residues" evidence="1">
    <location>
        <begin position="354"/>
        <end position="384"/>
    </location>
</feature>
<dbReference type="AlphaFoldDB" id="A0A9E7R6U1"/>
<keyword evidence="3" id="KW-1185">Reference proteome</keyword>
<feature type="compositionally biased region" description="Basic and acidic residues" evidence="1">
    <location>
        <begin position="275"/>
        <end position="288"/>
    </location>
</feature>
<dbReference type="GeneID" id="74942817"/>
<gene>
    <name evidence="2" type="ORF">N0B31_10305</name>
</gene>
<accession>A0A9E7R6U1</accession>
<dbReference type="KEGG" id="ssai:N0B31_10305"/>
<dbReference type="RefSeq" id="WP_260643781.1">
    <property type="nucleotide sequence ID" value="NZ_CP104003.1"/>
</dbReference>
<evidence type="ECO:0000313" key="3">
    <source>
        <dbReference type="Proteomes" id="UP001057580"/>
    </source>
</evidence>
<feature type="region of interest" description="Disordered" evidence="1">
    <location>
        <begin position="354"/>
        <end position="392"/>
    </location>
</feature>
<feature type="compositionally biased region" description="Acidic residues" evidence="1">
    <location>
        <begin position="90"/>
        <end position="119"/>
    </location>
</feature>
<protein>
    <submittedName>
        <fullName evidence="2">Uncharacterized protein</fullName>
    </submittedName>
</protein>
<feature type="region of interest" description="Disordered" evidence="1">
    <location>
        <begin position="63"/>
        <end position="119"/>
    </location>
</feature>
<evidence type="ECO:0000256" key="1">
    <source>
        <dbReference type="SAM" id="MobiDB-lite"/>
    </source>
</evidence>
<reference evidence="2" key="1">
    <citation type="submission" date="2022-09" db="EMBL/GenBank/DDBJ databases">
        <title>Diverse halophilic archaea isolated from saline environments.</title>
        <authorList>
            <person name="Cui H.-L."/>
        </authorList>
    </citation>
    <scope>NUCLEOTIDE SEQUENCE</scope>
    <source>
        <strain evidence="2">ZS-35-S2</strain>
    </source>
</reference>
<feature type="region of interest" description="Disordered" evidence="1">
    <location>
        <begin position="275"/>
        <end position="298"/>
    </location>
</feature>
<name>A0A9E7R6U1_9EURY</name>
<organism evidence="2 3">
    <name type="scientific">Salinirubellus salinus</name>
    <dbReference type="NCBI Taxonomy" id="1364945"/>
    <lineage>
        <taxon>Archaea</taxon>
        <taxon>Methanobacteriati</taxon>
        <taxon>Methanobacteriota</taxon>
        <taxon>Stenosarchaea group</taxon>
        <taxon>Halobacteria</taxon>
        <taxon>Halobacteriales</taxon>
        <taxon>Natronomonadaceae</taxon>
        <taxon>Salinirubellus</taxon>
    </lineage>
</organism>
<feature type="compositionally biased region" description="Low complexity" evidence="1">
    <location>
        <begin position="68"/>
        <end position="78"/>
    </location>
</feature>
<dbReference type="Proteomes" id="UP001057580">
    <property type="component" value="Chromosome"/>
</dbReference>
<dbReference type="EMBL" id="CP104003">
    <property type="protein sequence ID" value="UWM56667.1"/>
    <property type="molecule type" value="Genomic_DNA"/>
</dbReference>